<evidence type="ECO:0000256" key="3">
    <source>
        <dbReference type="ARBA" id="ARBA00020629"/>
    </source>
</evidence>
<feature type="compositionally biased region" description="Acidic residues" evidence="9">
    <location>
        <begin position="301"/>
        <end position="312"/>
    </location>
</feature>
<keyword evidence="5 8" id="KW-0804">Transcription</keyword>
<evidence type="ECO:0000256" key="4">
    <source>
        <dbReference type="ARBA" id="ARBA00023015"/>
    </source>
</evidence>
<accession>A0A9P7V7F1</accession>
<comment type="subunit">
    <text evidence="8">Component of the Mediator complex.</text>
</comment>
<comment type="subcellular location">
    <subcellularLocation>
        <location evidence="1 8">Nucleus</location>
    </subcellularLocation>
</comment>
<proteinExistence type="inferred from homology"/>
<dbReference type="GO" id="GO:0006357">
    <property type="term" value="P:regulation of transcription by RNA polymerase II"/>
    <property type="evidence" value="ECO:0007669"/>
    <property type="project" value="InterPro"/>
</dbReference>
<dbReference type="PANTHER" id="PTHR13208">
    <property type="entry name" value="MEDIATOR OF RNA POLYMERASE II TRANSCRIPTION SUBUNIT 4"/>
    <property type="match status" value="1"/>
</dbReference>
<dbReference type="GO" id="GO:0016592">
    <property type="term" value="C:mediator complex"/>
    <property type="evidence" value="ECO:0007669"/>
    <property type="project" value="InterPro"/>
</dbReference>
<dbReference type="OrthoDB" id="1929813at2759"/>
<feature type="region of interest" description="Disordered" evidence="9">
    <location>
        <begin position="264"/>
        <end position="312"/>
    </location>
</feature>
<feature type="compositionally biased region" description="Basic and acidic residues" evidence="9">
    <location>
        <begin position="280"/>
        <end position="289"/>
    </location>
</feature>
<keyword evidence="8" id="KW-0010">Activator</keyword>
<dbReference type="AlphaFoldDB" id="A0A9P7V7F1"/>
<evidence type="ECO:0000256" key="6">
    <source>
        <dbReference type="ARBA" id="ARBA00023242"/>
    </source>
</evidence>
<dbReference type="Proteomes" id="UP000790833">
    <property type="component" value="Unassembled WGS sequence"/>
</dbReference>
<evidence type="ECO:0000256" key="2">
    <source>
        <dbReference type="ARBA" id="ARBA00009626"/>
    </source>
</evidence>
<comment type="similarity">
    <text evidence="2 8">Belongs to the Mediator complex subunit 4 family.</text>
</comment>
<evidence type="ECO:0000256" key="5">
    <source>
        <dbReference type="ARBA" id="ARBA00023163"/>
    </source>
</evidence>
<dbReference type="InterPro" id="IPR019258">
    <property type="entry name" value="Mediator_Med4"/>
</dbReference>
<evidence type="ECO:0000256" key="7">
    <source>
        <dbReference type="ARBA" id="ARBA00031257"/>
    </source>
</evidence>
<dbReference type="Pfam" id="PF10018">
    <property type="entry name" value="Med4"/>
    <property type="match status" value="1"/>
</dbReference>
<evidence type="ECO:0000256" key="9">
    <source>
        <dbReference type="SAM" id="MobiDB-lite"/>
    </source>
</evidence>
<evidence type="ECO:0000256" key="1">
    <source>
        <dbReference type="ARBA" id="ARBA00004123"/>
    </source>
</evidence>
<dbReference type="PANTHER" id="PTHR13208:SF2">
    <property type="entry name" value="MEDIATOR OF RNA POLYMERASE II TRANSCRIPTION SUBUNIT 4"/>
    <property type="match status" value="1"/>
</dbReference>
<feature type="compositionally biased region" description="Low complexity" evidence="9">
    <location>
        <begin position="290"/>
        <end position="300"/>
    </location>
</feature>
<name>A0A9P7V7F1_9ASCO</name>
<dbReference type="GO" id="GO:0003712">
    <property type="term" value="F:transcription coregulator activity"/>
    <property type="evidence" value="ECO:0007669"/>
    <property type="project" value="InterPro"/>
</dbReference>
<dbReference type="EMBL" id="JAHMUF010000016">
    <property type="protein sequence ID" value="KAG7192755.1"/>
    <property type="molecule type" value="Genomic_DNA"/>
</dbReference>
<gene>
    <name evidence="8 10" type="primary">MED4</name>
    <name evidence="10" type="ORF">KQ657_001538</name>
</gene>
<dbReference type="GeneID" id="66114912"/>
<keyword evidence="11" id="KW-1185">Reference proteome</keyword>
<evidence type="ECO:0000313" key="10">
    <source>
        <dbReference type="EMBL" id="KAG7192755.1"/>
    </source>
</evidence>
<dbReference type="GO" id="GO:0070847">
    <property type="term" value="C:core mediator complex"/>
    <property type="evidence" value="ECO:0007669"/>
    <property type="project" value="TreeGrafter"/>
</dbReference>
<dbReference type="RefSeq" id="XP_043048305.1">
    <property type="nucleotide sequence ID" value="XM_043192333.1"/>
</dbReference>
<keyword evidence="6 8" id="KW-0539">Nucleus</keyword>
<sequence length="312" mass="35107">MNTTSNPSTPSSYVVSSLNPTKNLPFTSSSFNSRITTKDELDRFEKLPMVQSINSLEKTLTSLTSRISLFKEDGLKDDVDKFVAYSQELLDELDKLEHHAQLGGAIDKLEDENDTLDDLGKLILKELLSCREALKRLPRLPASKRSDKNLVDPLVDVKEVLKYAMKLAKFTRAPATMANALFQIHPNNYIWPAEDALRKGMLAMSSIHSEELIKMEIGEEQDVDMKEEAEPIEDKIIKHKLPKETEGSSDLGLLHRKNSFGNYGTNISMENKPPLDATNENDKNDDDNKNTSTTVNALDLDLFDPDEDDYSD</sequence>
<reference evidence="10" key="1">
    <citation type="submission" date="2021-03" db="EMBL/GenBank/DDBJ databases">
        <authorList>
            <person name="Palmer J.M."/>
        </authorList>
    </citation>
    <scope>NUCLEOTIDE SEQUENCE</scope>
    <source>
        <strain evidence="10">ARV_011</strain>
    </source>
</reference>
<protein>
    <recommendedName>
        <fullName evidence="3 8">Mediator of RNA polymerase II transcription subunit 4</fullName>
    </recommendedName>
    <alternativeName>
        <fullName evidence="7 8">Mediator complex subunit 4</fullName>
    </alternativeName>
</protein>
<comment type="caution">
    <text evidence="10">The sequence shown here is derived from an EMBL/GenBank/DDBJ whole genome shotgun (WGS) entry which is preliminary data.</text>
</comment>
<keyword evidence="4 8" id="KW-0805">Transcription regulation</keyword>
<evidence type="ECO:0000313" key="11">
    <source>
        <dbReference type="Proteomes" id="UP000790833"/>
    </source>
</evidence>
<organism evidence="10 11">
    <name type="scientific">Scheffersomyces spartinae</name>
    <dbReference type="NCBI Taxonomy" id="45513"/>
    <lineage>
        <taxon>Eukaryota</taxon>
        <taxon>Fungi</taxon>
        <taxon>Dikarya</taxon>
        <taxon>Ascomycota</taxon>
        <taxon>Saccharomycotina</taxon>
        <taxon>Pichiomycetes</taxon>
        <taxon>Debaryomycetaceae</taxon>
        <taxon>Scheffersomyces</taxon>
    </lineage>
</organism>
<evidence type="ECO:0000256" key="8">
    <source>
        <dbReference type="RuleBase" id="RU364141"/>
    </source>
</evidence>
<comment type="function">
    <text evidence="8">Component of the Mediator complex, a coactivator involved in the regulated transcription of nearly all RNA polymerase II-dependent genes. Mediator functions as a bridge to convey information from gene-specific regulatory proteins to the basal RNA polymerase II transcription machinery. Mediator is recruited to promoters by direct interactions with regulatory proteins and serves as a scaffold for the assembly of a functional preinitiation complex with RNA polymerase II and the general transcription factors.</text>
</comment>